<reference evidence="2 3" key="1">
    <citation type="submission" date="2017-05" db="EMBL/GenBank/DDBJ databases">
        <title>Vagococcus spp. assemblies.</title>
        <authorList>
            <person name="Gulvik C.A."/>
        </authorList>
    </citation>
    <scope>NUCLEOTIDE SEQUENCE [LARGE SCALE GENOMIC DNA]</scope>
    <source>
        <strain evidence="2 3">NCFB 2497</strain>
    </source>
</reference>
<evidence type="ECO:0000313" key="3">
    <source>
        <dbReference type="Proteomes" id="UP000288197"/>
    </source>
</evidence>
<organism evidence="2 3">
    <name type="scientific">Vagococcus fluvialis</name>
    <dbReference type="NCBI Taxonomy" id="2738"/>
    <lineage>
        <taxon>Bacteria</taxon>
        <taxon>Bacillati</taxon>
        <taxon>Bacillota</taxon>
        <taxon>Bacilli</taxon>
        <taxon>Lactobacillales</taxon>
        <taxon>Enterococcaceae</taxon>
        <taxon>Vagococcus</taxon>
    </lineage>
</organism>
<sequence length="108" mass="11886">MKVVFHVNELEKWSTVVGNINNLLKADAKMKAIEIVANGEAVKGYLQADLGIALHELAEKRVILSSCQNAMNHFEMTKETLPPFVGVVPAGVLRLVECQTEGYAYIKS</sequence>
<evidence type="ECO:0000313" key="4">
    <source>
        <dbReference type="Proteomes" id="UP000521358"/>
    </source>
</evidence>
<dbReference type="Proteomes" id="UP000288197">
    <property type="component" value="Unassembled WGS sequence"/>
</dbReference>
<reference evidence="1 4" key="2">
    <citation type="submission" date="2020-03" db="EMBL/GenBank/DDBJ databases">
        <title>Bacterial samples isolated from urine from healthy bovine heifers (Gyr breed).</title>
        <authorList>
            <person name="Giannattasio-Ferraz S."/>
            <person name="Maskeri L."/>
            <person name="Penido A."/>
            <person name="Barbosa-Stancioli E.F."/>
            <person name="Putonti C."/>
        </authorList>
    </citation>
    <scope>NUCLEOTIDE SEQUENCE [LARGE SCALE GENOMIC DNA]</scope>
    <source>
        <strain evidence="1 4">UFMG-H7</strain>
    </source>
</reference>
<proteinExistence type="predicted"/>
<dbReference type="PANTHER" id="PTHR37691">
    <property type="entry name" value="BLR3518 PROTEIN"/>
    <property type="match status" value="1"/>
</dbReference>
<evidence type="ECO:0000313" key="2">
    <source>
        <dbReference type="EMBL" id="RSU01845.1"/>
    </source>
</evidence>
<protein>
    <submittedName>
        <fullName evidence="2">Uncharacterized protein</fullName>
    </submittedName>
</protein>
<gene>
    <name evidence="2" type="ORF">CBF32_07590</name>
    <name evidence="1" type="ORF">HED35_05825</name>
</gene>
<accession>A0A369AVJ1</accession>
<dbReference type="SUPFAM" id="SSF75169">
    <property type="entry name" value="DsrEFH-like"/>
    <property type="match status" value="1"/>
</dbReference>
<dbReference type="OrthoDB" id="6412948at2"/>
<comment type="caution">
    <text evidence="2">The sequence shown here is derived from an EMBL/GenBank/DDBJ whole genome shotgun (WGS) entry which is preliminary data.</text>
</comment>
<name>A0A369AVJ1_9ENTE</name>
<dbReference type="GeneID" id="63146517"/>
<dbReference type="InterPro" id="IPR027396">
    <property type="entry name" value="DsrEFH-like"/>
</dbReference>
<dbReference type="Pfam" id="PF02635">
    <property type="entry name" value="DsrE"/>
    <property type="match status" value="1"/>
</dbReference>
<dbReference type="Gene3D" id="3.40.1260.10">
    <property type="entry name" value="DsrEFH-like"/>
    <property type="match status" value="1"/>
</dbReference>
<dbReference type="EMBL" id="JAAVMB010000005">
    <property type="protein sequence ID" value="NKC67600.1"/>
    <property type="molecule type" value="Genomic_DNA"/>
</dbReference>
<dbReference type="InterPro" id="IPR003787">
    <property type="entry name" value="Sulphur_relay_DsrE/F-like"/>
</dbReference>
<evidence type="ECO:0000313" key="1">
    <source>
        <dbReference type="EMBL" id="NKC67600.1"/>
    </source>
</evidence>
<keyword evidence="3" id="KW-1185">Reference proteome</keyword>
<dbReference type="AlphaFoldDB" id="A0A369AVJ1"/>
<dbReference type="RefSeq" id="WP_086342420.1">
    <property type="nucleotide sequence ID" value="NZ_CP081459.1"/>
</dbReference>
<dbReference type="EMBL" id="NGJX01000006">
    <property type="protein sequence ID" value="RSU01845.1"/>
    <property type="molecule type" value="Genomic_DNA"/>
</dbReference>
<dbReference type="Proteomes" id="UP000521358">
    <property type="component" value="Unassembled WGS sequence"/>
</dbReference>
<dbReference type="PANTHER" id="PTHR37691:SF1">
    <property type="entry name" value="BLR3518 PROTEIN"/>
    <property type="match status" value="1"/>
</dbReference>